<evidence type="ECO:0000313" key="4">
    <source>
        <dbReference type="Proteomes" id="UP000054538"/>
    </source>
</evidence>
<accession>A0A0D0DNY1</accession>
<name>A0A0D0DNY1_9AGAM</name>
<evidence type="ECO:0000256" key="1">
    <source>
        <dbReference type="SAM" id="Coils"/>
    </source>
</evidence>
<dbReference type="STRING" id="930991.A0A0D0DNY1"/>
<feature type="coiled-coil region" evidence="1">
    <location>
        <begin position="72"/>
        <end position="148"/>
    </location>
</feature>
<organism evidence="3 4">
    <name type="scientific">Paxillus rubicundulus Ve08.2h10</name>
    <dbReference type="NCBI Taxonomy" id="930991"/>
    <lineage>
        <taxon>Eukaryota</taxon>
        <taxon>Fungi</taxon>
        <taxon>Dikarya</taxon>
        <taxon>Basidiomycota</taxon>
        <taxon>Agaricomycotina</taxon>
        <taxon>Agaricomycetes</taxon>
        <taxon>Agaricomycetidae</taxon>
        <taxon>Boletales</taxon>
        <taxon>Paxilineae</taxon>
        <taxon>Paxillaceae</taxon>
        <taxon>Paxillus</taxon>
    </lineage>
</organism>
<feature type="region of interest" description="Disordered" evidence="2">
    <location>
        <begin position="1"/>
        <end position="47"/>
    </location>
</feature>
<feature type="compositionally biased region" description="Polar residues" evidence="2">
    <location>
        <begin position="25"/>
        <end position="46"/>
    </location>
</feature>
<dbReference type="InParanoid" id="A0A0D0DNY1"/>
<keyword evidence="1" id="KW-0175">Coiled coil</keyword>
<keyword evidence="4" id="KW-1185">Reference proteome</keyword>
<feature type="region of interest" description="Disordered" evidence="2">
    <location>
        <begin position="214"/>
        <end position="234"/>
    </location>
</feature>
<evidence type="ECO:0000313" key="3">
    <source>
        <dbReference type="EMBL" id="KIL00718.1"/>
    </source>
</evidence>
<dbReference type="OrthoDB" id="419631at2759"/>
<gene>
    <name evidence="3" type="ORF">PAXRUDRAFT_821407</name>
</gene>
<sequence length="676" mass="76608">MQFAKGSRFALEKTTPSKHSETLAPRTSTTISSLASRHSRSPTVTGELSGDDRYAVLLKRVKDLERVHADDKKQHLAELDCYKSELARATKTSTEQLEKFDRLKQRNQAADLRIHELKKNSATEQAEIKELRAKLRMSEHERNQLASKLKESGDAKTAISNVEAKRRENVKDRRVAELERAVAVERKKREMLESCVDEEAVKLRADAESLKEQLDAARQHGQDAQQAASAARNEAEERGAELLAQLDQCRVALSCMAEEYGHLASTTVTNEMYTALKEEHVALRIRSLRLERKLANSEGQVTELANLIRQTKEENDFLSQQLQDAEWEIAISQPLRESGLDYIAQPHDSISCLENELIVLRVDITQNQGLILEALLEYHAAAHDFYLSQTNSVLLQVDELECVSKQEQAANRALAEEVANHVALHEASYAELQKLQTELVEANHVLAKDQVSLAEIRRSRDDLQDQVDQIEQRLSQETSQHQATLQKERDVVQKLTTQLHMSKTVEETLRAEVEQLNIELVDTSRFQDAYYTLLDEAEGLLARNNLAEEEAERLSRFNAEILGHHNPAQKIVYVDRIRRELAETKQQLLVCTRDRDTLAAANEDFRHELELYTSSMVPTDDKPRSLFTRVSRQPLTSQGLDMGNAQMSPSFSAGGTEQMMVEHLPEPGDMTLDELV</sequence>
<evidence type="ECO:0000256" key="2">
    <source>
        <dbReference type="SAM" id="MobiDB-lite"/>
    </source>
</evidence>
<dbReference type="Proteomes" id="UP000054538">
    <property type="component" value="Unassembled WGS sequence"/>
</dbReference>
<dbReference type="HOGENOM" id="CLU_023802_0_0_1"/>
<dbReference type="AlphaFoldDB" id="A0A0D0DNY1"/>
<reference evidence="4" key="2">
    <citation type="submission" date="2015-01" db="EMBL/GenBank/DDBJ databases">
        <title>Evolutionary Origins and Diversification of the Mycorrhizal Mutualists.</title>
        <authorList>
            <consortium name="DOE Joint Genome Institute"/>
            <consortium name="Mycorrhizal Genomics Consortium"/>
            <person name="Kohler A."/>
            <person name="Kuo A."/>
            <person name="Nagy L.G."/>
            <person name="Floudas D."/>
            <person name="Copeland A."/>
            <person name="Barry K.W."/>
            <person name="Cichocki N."/>
            <person name="Veneault-Fourrey C."/>
            <person name="LaButti K."/>
            <person name="Lindquist E.A."/>
            <person name="Lipzen A."/>
            <person name="Lundell T."/>
            <person name="Morin E."/>
            <person name="Murat C."/>
            <person name="Riley R."/>
            <person name="Ohm R."/>
            <person name="Sun H."/>
            <person name="Tunlid A."/>
            <person name="Henrissat B."/>
            <person name="Grigoriev I.V."/>
            <person name="Hibbett D.S."/>
            <person name="Martin F."/>
        </authorList>
    </citation>
    <scope>NUCLEOTIDE SEQUENCE [LARGE SCALE GENOMIC DNA]</scope>
    <source>
        <strain evidence="4">Ve08.2h10</strain>
    </source>
</reference>
<proteinExistence type="predicted"/>
<reference evidence="3 4" key="1">
    <citation type="submission" date="2014-04" db="EMBL/GenBank/DDBJ databases">
        <authorList>
            <consortium name="DOE Joint Genome Institute"/>
            <person name="Kuo A."/>
            <person name="Kohler A."/>
            <person name="Jargeat P."/>
            <person name="Nagy L.G."/>
            <person name="Floudas D."/>
            <person name="Copeland A."/>
            <person name="Barry K.W."/>
            <person name="Cichocki N."/>
            <person name="Veneault-Fourrey C."/>
            <person name="LaButti K."/>
            <person name="Lindquist E.A."/>
            <person name="Lipzen A."/>
            <person name="Lundell T."/>
            <person name="Morin E."/>
            <person name="Murat C."/>
            <person name="Sun H."/>
            <person name="Tunlid A."/>
            <person name="Henrissat B."/>
            <person name="Grigoriev I.V."/>
            <person name="Hibbett D.S."/>
            <person name="Martin F."/>
            <person name="Nordberg H.P."/>
            <person name="Cantor M.N."/>
            <person name="Hua S.X."/>
        </authorList>
    </citation>
    <scope>NUCLEOTIDE SEQUENCE [LARGE SCALE GENOMIC DNA]</scope>
    <source>
        <strain evidence="3 4">Ve08.2h10</strain>
    </source>
</reference>
<protein>
    <submittedName>
        <fullName evidence="3">Unplaced genomic scaffold scaffold_6, whole genome shotgun sequence</fullName>
    </submittedName>
</protein>
<feature type="coiled-coil region" evidence="1">
    <location>
        <begin position="294"/>
        <end position="328"/>
    </location>
</feature>
<feature type="coiled-coil region" evidence="1">
    <location>
        <begin position="453"/>
        <end position="480"/>
    </location>
</feature>
<dbReference type="EMBL" id="KN824828">
    <property type="protein sequence ID" value="KIL00718.1"/>
    <property type="molecule type" value="Genomic_DNA"/>
</dbReference>